<gene>
    <name evidence="1" type="ORF">LTR37_016836</name>
</gene>
<reference evidence="1" key="1">
    <citation type="submission" date="2023-07" db="EMBL/GenBank/DDBJ databases">
        <title>Black Yeasts Isolated from many extreme environments.</title>
        <authorList>
            <person name="Coleine C."/>
            <person name="Stajich J.E."/>
            <person name="Selbmann L."/>
        </authorList>
    </citation>
    <scope>NUCLEOTIDE SEQUENCE</scope>
    <source>
        <strain evidence="1">CCFEE 5714</strain>
    </source>
</reference>
<evidence type="ECO:0000313" key="2">
    <source>
        <dbReference type="Proteomes" id="UP001281147"/>
    </source>
</evidence>
<protein>
    <submittedName>
        <fullName evidence="1">Uncharacterized protein</fullName>
    </submittedName>
</protein>
<accession>A0ACC3MMY4</accession>
<sequence>MYTKTFLSTALAVALASAQNNSQSLNALITNEGELSGLGTLLESYPDLADTLSSAQNITLFAPSNAAISALQRSPGFESITEAQVGALLNYHIVAGEVPSSAITETPTFAHTLLNDTAYTNVTDGQVLAARLSDDTETDESEDSDTPAVVITSGLKTESTVVQADLNYTNGIVHVIDTVLTIPLNVSTTAYAANLTALAGALTAANLVDTLDAASDITVFAPSNDAFSAIGSAAGNLSTQQLGEILQYHVINSTIAYSSSLGNGSVETLGGGILNITVTDGVVFVNSARVINADILISGGVMHVIDSVLNPNNSTQSEPDADEDEPVVQFSGASSAPLGALTSGAPAASTTVTALVATTEDVAQGYPTQTGGAIGTGAGGSEPTGSNSGGGGSGSESSSSDMASMPTGAIGAAALFGGAAFLANL</sequence>
<proteinExistence type="predicted"/>
<comment type="caution">
    <text evidence="1">The sequence shown here is derived from an EMBL/GenBank/DDBJ whole genome shotgun (WGS) entry which is preliminary data.</text>
</comment>
<organism evidence="1 2">
    <name type="scientific">Vermiconidia calcicola</name>
    <dbReference type="NCBI Taxonomy" id="1690605"/>
    <lineage>
        <taxon>Eukaryota</taxon>
        <taxon>Fungi</taxon>
        <taxon>Dikarya</taxon>
        <taxon>Ascomycota</taxon>
        <taxon>Pezizomycotina</taxon>
        <taxon>Dothideomycetes</taxon>
        <taxon>Dothideomycetidae</taxon>
        <taxon>Mycosphaerellales</taxon>
        <taxon>Extremaceae</taxon>
        <taxon>Vermiconidia</taxon>
    </lineage>
</organism>
<dbReference type="EMBL" id="JAUTXU010000207">
    <property type="protein sequence ID" value="KAK3698746.1"/>
    <property type="molecule type" value="Genomic_DNA"/>
</dbReference>
<keyword evidence="2" id="KW-1185">Reference proteome</keyword>
<name>A0ACC3MMY4_9PEZI</name>
<dbReference type="Proteomes" id="UP001281147">
    <property type="component" value="Unassembled WGS sequence"/>
</dbReference>
<evidence type="ECO:0000313" key="1">
    <source>
        <dbReference type="EMBL" id="KAK3698746.1"/>
    </source>
</evidence>